<feature type="compositionally biased region" description="Low complexity" evidence="1">
    <location>
        <begin position="1"/>
        <end position="21"/>
    </location>
</feature>
<protein>
    <submittedName>
        <fullName evidence="2">Putative polysaccharide deacetylase</fullName>
    </submittedName>
</protein>
<proteinExistence type="predicted"/>
<evidence type="ECO:0000313" key="2">
    <source>
        <dbReference type="EMBL" id="EUA29816.1"/>
    </source>
</evidence>
<name>X8AFA0_MYCXE</name>
<feature type="non-terminal residue" evidence="2">
    <location>
        <position position="60"/>
    </location>
</feature>
<evidence type="ECO:0000256" key="1">
    <source>
        <dbReference type="SAM" id="MobiDB-lite"/>
    </source>
</evidence>
<accession>X8AFA0</accession>
<dbReference type="AlphaFoldDB" id="X8AFA0"/>
<organism evidence="2">
    <name type="scientific">Mycobacterium xenopi 4042</name>
    <dbReference type="NCBI Taxonomy" id="1299334"/>
    <lineage>
        <taxon>Bacteria</taxon>
        <taxon>Bacillati</taxon>
        <taxon>Actinomycetota</taxon>
        <taxon>Actinomycetes</taxon>
        <taxon>Mycobacteriales</taxon>
        <taxon>Mycobacteriaceae</taxon>
        <taxon>Mycobacterium</taxon>
    </lineage>
</organism>
<gene>
    <name evidence="2" type="ORF">I553_4069</name>
</gene>
<comment type="caution">
    <text evidence="2">The sequence shown here is derived from an EMBL/GenBank/DDBJ whole genome shotgun (WGS) entry which is preliminary data.</text>
</comment>
<sequence>MDRPRSSGTSSHTTGSTTPTPAQHGRCSCGRSSRLGGLFHDTYSSTVDLVYQFIPVLKPM</sequence>
<dbReference type="EMBL" id="JAOB01000060">
    <property type="protein sequence ID" value="EUA29816.1"/>
    <property type="molecule type" value="Genomic_DNA"/>
</dbReference>
<feature type="region of interest" description="Disordered" evidence="1">
    <location>
        <begin position="1"/>
        <end position="29"/>
    </location>
</feature>
<reference evidence="2" key="1">
    <citation type="submission" date="2014-01" db="EMBL/GenBank/DDBJ databases">
        <authorList>
            <person name="Brown-Elliot B."/>
            <person name="Wallace R."/>
            <person name="Lenaerts A."/>
            <person name="Ordway D."/>
            <person name="DeGroote M.A."/>
            <person name="Parker T."/>
            <person name="Sizemore C."/>
            <person name="Tallon L.J."/>
            <person name="Sadzewicz L.K."/>
            <person name="Sengamalay N."/>
            <person name="Fraser C.M."/>
            <person name="Hine E."/>
            <person name="Shefchek K.A."/>
            <person name="Das S.P."/>
            <person name="Tettelin H."/>
        </authorList>
    </citation>
    <scope>NUCLEOTIDE SEQUENCE [LARGE SCALE GENOMIC DNA]</scope>
    <source>
        <strain evidence="2">4042</strain>
    </source>
</reference>